<organism evidence="2 3">
    <name type="scientific">Pararhizobium capsulatum DSM 1112</name>
    <dbReference type="NCBI Taxonomy" id="1121113"/>
    <lineage>
        <taxon>Bacteria</taxon>
        <taxon>Pseudomonadati</taxon>
        <taxon>Pseudomonadota</taxon>
        <taxon>Alphaproteobacteria</taxon>
        <taxon>Hyphomicrobiales</taxon>
        <taxon>Rhizobiaceae</taxon>
        <taxon>Rhizobium/Agrobacterium group</taxon>
        <taxon>Pararhizobium</taxon>
    </lineage>
</organism>
<dbReference type="EMBL" id="JAUSVF010000003">
    <property type="protein sequence ID" value="MDQ0323176.1"/>
    <property type="molecule type" value="Genomic_DNA"/>
</dbReference>
<feature type="compositionally biased region" description="Basic and acidic residues" evidence="1">
    <location>
        <begin position="29"/>
        <end position="39"/>
    </location>
</feature>
<feature type="region of interest" description="Disordered" evidence="1">
    <location>
        <begin position="29"/>
        <end position="68"/>
    </location>
</feature>
<protein>
    <submittedName>
        <fullName evidence="2">Uncharacterized protein</fullName>
    </submittedName>
</protein>
<sequence length="68" mass="7855">MIDTRTSFIFETTLSSQQSINLMRDRIPSSRRLEREAGRNVEAMADRTTGSGSQNHSRFPQRQWPCNP</sequence>
<keyword evidence="3" id="KW-1185">Reference proteome</keyword>
<evidence type="ECO:0000256" key="1">
    <source>
        <dbReference type="SAM" id="MobiDB-lite"/>
    </source>
</evidence>
<gene>
    <name evidence="2" type="ORF">QO002_005382</name>
</gene>
<evidence type="ECO:0000313" key="3">
    <source>
        <dbReference type="Proteomes" id="UP001230207"/>
    </source>
</evidence>
<name>A0ABU0BY38_9HYPH</name>
<evidence type="ECO:0000313" key="2">
    <source>
        <dbReference type="EMBL" id="MDQ0323176.1"/>
    </source>
</evidence>
<feature type="compositionally biased region" description="Polar residues" evidence="1">
    <location>
        <begin position="48"/>
        <end position="68"/>
    </location>
</feature>
<dbReference type="Proteomes" id="UP001230207">
    <property type="component" value="Unassembled WGS sequence"/>
</dbReference>
<proteinExistence type="predicted"/>
<reference evidence="2 3" key="1">
    <citation type="submission" date="2023-07" db="EMBL/GenBank/DDBJ databases">
        <title>Genomic Encyclopedia of Type Strains, Phase IV (KMG-IV): sequencing the most valuable type-strain genomes for metagenomic binning, comparative biology and taxonomic classification.</title>
        <authorList>
            <person name="Goeker M."/>
        </authorList>
    </citation>
    <scope>NUCLEOTIDE SEQUENCE [LARGE SCALE GENOMIC DNA]</scope>
    <source>
        <strain evidence="2 3">DSM 1112</strain>
    </source>
</reference>
<accession>A0ABU0BY38</accession>
<comment type="caution">
    <text evidence="2">The sequence shown here is derived from an EMBL/GenBank/DDBJ whole genome shotgun (WGS) entry which is preliminary data.</text>
</comment>